<dbReference type="Proteomes" id="UP000008330">
    <property type="component" value="Chromosome"/>
</dbReference>
<proteinExistence type="predicted"/>
<keyword evidence="2" id="KW-1185">Reference proteome</keyword>
<dbReference type="AlphaFoldDB" id="A0ABF7QKF7"/>
<sequence length="123" mass="14061">MIKSAPDKRPAVVNFATANQTSVPGLPGLNDAHVRFFKAFRPSDMFEDLGYRKYDLIDLKLDERSMETVAVYEVALPCDCSDVTVYTCEYKIVGDKPCRVREHDPFDMDYDEYTLLVRERGAP</sequence>
<protein>
    <submittedName>
        <fullName evidence="1">Uncharacterized protein</fullName>
    </submittedName>
</protein>
<evidence type="ECO:0000313" key="2">
    <source>
        <dbReference type="Proteomes" id="UP000008330"/>
    </source>
</evidence>
<evidence type="ECO:0000313" key="1">
    <source>
        <dbReference type="EMBL" id="ACI54461.1"/>
    </source>
</evidence>
<dbReference type="RefSeq" id="WP_012557263.1">
    <property type="nucleotide sequence ID" value="NC_011369.1"/>
</dbReference>
<organism evidence="1 2">
    <name type="scientific">Rhizobium leguminosarum bv. trifolii (strain WSM2304)</name>
    <dbReference type="NCBI Taxonomy" id="395492"/>
    <lineage>
        <taxon>Bacteria</taxon>
        <taxon>Pseudomonadati</taxon>
        <taxon>Pseudomonadota</taxon>
        <taxon>Alphaproteobacteria</taxon>
        <taxon>Hyphomicrobiales</taxon>
        <taxon>Rhizobiaceae</taxon>
        <taxon>Rhizobium/Agrobacterium group</taxon>
        <taxon>Rhizobium</taxon>
    </lineage>
</organism>
<dbReference type="KEGG" id="rlt:Rleg2_1167"/>
<reference evidence="1 2" key="1">
    <citation type="journal article" date="2010" name="Stand. Genomic Sci.">
        <title>Complete genome sequence of Rhizobium leguminosarum bv trifolii strain WSM2304, an effective microsymbiont of the South American clover Trifolium polymorphum.</title>
        <authorList>
            <person name="Reeve W."/>
            <person name="O'Hara G."/>
            <person name="Chain P."/>
            <person name="Ardley J."/>
            <person name="Brau L."/>
            <person name="Nandesena K."/>
            <person name="Tiwari R."/>
            <person name="Malfatti S."/>
            <person name="Kiss H."/>
            <person name="Lapidus A."/>
            <person name="Copeland A."/>
            <person name="Nolan M."/>
            <person name="Land M."/>
            <person name="Ivanova N."/>
            <person name="Mavromatis K."/>
            <person name="Markowitz V."/>
            <person name="Kyrpides N."/>
            <person name="Melino V."/>
            <person name="Denton M."/>
            <person name="Yates R."/>
            <person name="Howieson J."/>
        </authorList>
    </citation>
    <scope>NUCLEOTIDE SEQUENCE [LARGE SCALE GENOMIC DNA]</scope>
    <source>
        <strain evidence="1 2">WSM2304</strain>
    </source>
</reference>
<dbReference type="EMBL" id="CP001191">
    <property type="protein sequence ID" value="ACI54461.1"/>
    <property type="molecule type" value="Genomic_DNA"/>
</dbReference>
<accession>A0ABF7QKF7</accession>
<name>A0ABF7QKF7_RHILW</name>
<gene>
    <name evidence="1" type="ordered locus">Rleg2_1167</name>
</gene>